<dbReference type="Proteomes" id="UP001178507">
    <property type="component" value="Unassembled WGS sequence"/>
</dbReference>
<comment type="caution">
    <text evidence="2">The sequence shown here is derived from an EMBL/GenBank/DDBJ whole genome shotgun (WGS) entry which is preliminary data.</text>
</comment>
<protein>
    <submittedName>
        <fullName evidence="2">Uncharacterized protein</fullName>
    </submittedName>
</protein>
<keyword evidence="3" id="KW-1185">Reference proteome</keyword>
<sequence length="182" mass="21016">ELAAEEESEEFNEREVLLRVFQDFVLDMNRGRYLTQLGSNQDYSVIHCQIMDDLQTLKVDQGNGCIIEFPLTGVSKVYRIVKTDERLTGMAGTTSTNIEHIVVVEFMRRKLAFVFMEVTEAQRFLLCMELLIRRAQEMRDGDSQKPQVIEPRGKGQRLRSLLEKSQPAQERGVECVCKHSEE</sequence>
<evidence type="ECO:0000256" key="1">
    <source>
        <dbReference type="SAM" id="MobiDB-lite"/>
    </source>
</evidence>
<feature type="compositionally biased region" description="Basic and acidic residues" evidence="1">
    <location>
        <begin position="171"/>
        <end position="182"/>
    </location>
</feature>
<evidence type="ECO:0000313" key="2">
    <source>
        <dbReference type="EMBL" id="CAJ1375146.1"/>
    </source>
</evidence>
<organism evidence="2 3">
    <name type="scientific">Effrenium voratum</name>
    <dbReference type="NCBI Taxonomy" id="2562239"/>
    <lineage>
        <taxon>Eukaryota</taxon>
        <taxon>Sar</taxon>
        <taxon>Alveolata</taxon>
        <taxon>Dinophyceae</taxon>
        <taxon>Suessiales</taxon>
        <taxon>Symbiodiniaceae</taxon>
        <taxon>Effrenium</taxon>
    </lineage>
</organism>
<evidence type="ECO:0000313" key="3">
    <source>
        <dbReference type="Proteomes" id="UP001178507"/>
    </source>
</evidence>
<gene>
    <name evidence="2" type="ORF">EVOR1521_LOCUS4503</name>
</gene>
<feature type="region of interest" description="Disordered" evidence="1">
    <location>
        <begin position="141"/>
        <end position="182"/>
    </location>
</feature>
<feature type="non-terminal residue" evidence="2">
    <location>
        <position position="182"/>
    </location>
</feature>
<reference evidence="2" key="1">
    <citation type="submission" date="2023-08" db="EMBL/GenBank/DDBJ databases">
        <authorList>
            <person name="Chen Y."/>
            <person name="Shah S."/>
            <person name="Dougan E. K."/>
            <person name="Thang M."/>
            <person name="Chan C."/>
        </authorList>
    </citation>
    <scope>NUCLEOTIDE SEQUENCE</scope>
</reference>
<name>A0AA36HTP1_9DINO</name>
<dbReference type="EMBL" id="CAUJNA010000302">
    <property type="protein sequence ID" value="CAJ1375146.1"/>
    <property type="molecule type" value="Genomic_DNA"/>
</dbReference>
<dbReference type="AlphaFoldDB" id="A0AA36HTP1"/>
<accession>A0AA36HTP1</accession>
<proteinExistence type="predicted"/>